<dbReference type="InterPro" id="IPR005085">
    <property type="entry name" value="CBM25"/>
</dbReference>
<evidence type="ECO:0000256" key="1">
    <source>
        <dbReference type="SAM" id="MobiDB-lite"/>
    </source>
</evidence>
<feature type="domain" description="Carbohydrate binding module family 25" evidence="2">
    <location>
        <begin position="221"/>
        <end position="305"/>
    </location>
</feature>
<organism evidence="3 4">
    <name type="scientific">Cymbomonas tetramitiformis</name>
    <dbReference type="NCBI Taxonomy" id="36881"/>
    <lineage>
        <taxon>Eukaryota</taxon>
        <taxon>Viridiplantae</taxon>
        <taxon>Chlorophyta</taxon>
        <taxon>Pyramimonadophyceae</taxon>
        <taxon>Pyramimonadales</taxon>
        <taxon>Pyramimonadaceae</taxon>
        <taxon>Cymbomonas</taxon>
    </lineage>
</organism>
<accession>A0AAE0BIB1</accession>
<dbReference type="GO" id="GO:2001070">
    <property type="term" value="F:starch binding"/>
    <property type="evidence" value="ECO:0007669"/>
    <property type="project" value="InterPro"/>
</dbReference>
<feature type="compositionally biased region" description="Pro residues" evidence="1">
    <location>
        <begin position="315"/>
        <end position="328"/>
    </location>
</feature>
<proteinExistence type="predicted"/>
<evidence type="ECO:0000313" key="4">
    <source>
        <dbReference type="Proteomes" id="UP001190700"/>
    </source>
</evidence>
<protein>
    <recommendedName>
        <fullName evidence="2">Carbohydrate binding module family 25 domain-containing protein</fullName>
    </recommendedName>
</protein>
<dbReference type="InterPro" id="IPR013783">
    <property type="entry name" value="Ig-like_fold"/>
</dbReference>
<dbReference type="Pfam" id="PF00756">
    <property type="entry name" value="Esterase"/>
    <property type="match status" value="1"/>
</dbReference>
<dbReference type="Gene3D" id="3.40.50.1820">
    <property type="entry name" value="alpha/beta hydrolase"/>
    <property type="match status" value="1"/>
</dbReference>
<comment type="caution">
    <text evidence="3">The sequence shown here is derived from an EMBL/GenBank/DDBJ whole genome shotgun (WGS) entry which is preliminary data.</text>
</comment>
<dbReference type="PANTHER" id="PTHR48098:SF6">
    <property type="entry name" value="FERRI-BACILLIBACTIN ESTERASE BESA"/>
    <property type="match status" value="1"/>
</dbReference>
<sequence length="520" mass="55631">MLTCWPEASSWPGGGVEQFIKEVVETIVPAVSEKYGASTDSAKTSFGGSSFGGICGLYMAMRYPEAFGSVLVESPSFWMDDAKVLDVLSEYSGAWPERVFLASGECEFSGTRDRSAPAAQEVDSLLNNYFNQAVIMLRSKGLDEARMRTFLEPEAAHNEADWARRFPKALESVFSNLWDSQAYQTHLAAATALAAEAAAAAKDAASSNTCYFTVPKVLVAGEPGRLFYTKTATALKEASSIQAHVGFNGWSVGVEDLPMSATELEGVVCVPLLVPAAATEGNFCFFDKEGNWDSNNGSNYSILVTPATAPDSEPEPAPAAPAPEPEPVAPIAEPEPSAAAAPKEAPAGAKLFEQMSAEDKERFAKEQGPEGYNSFYFSLPGTLEPGKTGTIYVNRNASEPLQGSSGPLKVLYGFNSWQLGNGELELTKGALPSIDGADWWAGEFTAAEGAVQMNFVLNAGDQWDNNNEEDHTMLVEDPALRAPVPDEKRAEFDTVAAEVWEANGAKFFFTVPSPLVAGQP</sequence>
<reference evidence="3 4" key="1">
    <citation type="journal article" date="2015" name="Genome Biol. Evol.">
        <title>Comparative Genomics of a Bacterivorous Green Alga Reveals Evolutionary Causalities and Consequences of Phago-Mixotrophic Mode of Nutrition.</title>
        <authorList>
            <person name="Burns J.A."/>
            <person name="Paasch A."/>
            <person name="Narechania A."/>
            <person name="Kim E."/>
        </authorList>
    </citation>
    <scope>NUCLEOTIDE SEQUENCE [LARGE SCALE GENOMIC DNA]</scope>
    <source>
        <strain evidence="3 4">PLY_AMNH</strain>
    </source>
</reference>
<dbReference type="SUPFAM" id="SSF53474">
    <property type="entry name" value="alpha/beta-Hydrolases"/>
    <property type="match status" value="1"/>
</dbReference>
<feature type="region of interest" description="Disordered" evidence="1">
    <location>
        <begin position="302"/>
        <end position="345"/>
    </location>
</feature>
<dbReference type="Proteomes" id="UP001190700">
    <property type="component" value="Unassembled WGS sequence"/>
</dbReference>
<dbReference type="EMBL" id="LGRX02034980">
    <property type="protein sequence ID" value="KAK3236549.1"/>
    <property type="molecule type" value="Genomic_DNA"/>
</dbReference>
<feature type="compositionally biased region" description="Low complexity" evidence="1">
    <location>
        <begin position="329"/>
        <end position="345"/>
    </location>
</feature>
<dbReference type="InterPro" id="IPR050583">
    <property type="entry name" value="Mycobacterial_A85_antigen"/>
</dbReference>
<dbReference type="PANTHER" id="PTHR48098">
    <property type="entry name" value="ENTEROCHELIN ESTERASE-RELATED"/>
    <property type="match status" value="1"/>
</dbReference>
<gene>
    <name evidence="3" type="ORF">CYMTET_53316</name>
</gene>
<keyword evidence="4" id="KW-1185">Reference proteome</keyword>
<dbReference type="SMART" id="SM01066">
    <property type="entry name" value="CBM_25"/>
    <property type="match status" value="2"/>
</dbReference>
<evidence type="ECO:0000259" key="2">
    <source>
        <dbReference type="SMART" id="SM01066"/>
    </source>
</evidence>
<dbReference type="InterPro" id="IPR000801">
    <property type="entry name" value="Esterase-like"/>
</dbReference>
<feature type="non-terminal residue" evidence="3">
    <location>
        <position position="520"/>
    </location>
</feature>
<evidence type="ECO:0000313" key="3">
    <source>
        <dbReference type="EMBL" id="KAK3236549.1"/>
    </source>
</evidence>
<feature type="domain" description="Carbohydrate binding module family 25" evidence="2">
    <location>
        <begin position="386"/>
        <end position="476"/>
    </location>
</feature>
<dbReference type="AlphaFoldDB" id="A0AAE0BIB1"/>
<dbReference type="InterPro" id="IPR029058">
    <property type="entry name" value="AB_hydrolase_fold"/>
</dbReference>
<name>A0AAE0BIB1_9CHLO</name>
<dbReference type="Gene3D" id="2.60.40.10">
    <property type="entry name" value="Immunoglobulins"/>
    <property type="match status" value="1"/>
</dbReference>